<accession>A0A9P6IK04</accession>
<reference evidence="1" key="1">
    <citation type="journal article" date="2020" name="Fungal Divers.">
        <title>Resolving the Mortierellaceae phylogeny through synthesis of multi-gene phylogenetics and phylogenomics.</title>
        <authorList>
            <person name="Vandepol N."/>
            <person name="Liber J."/>
            <person name="Desiro A."/>
            <person name="Na H."/>
            <person name="Kennedy M."/>
            <person name="Barry K."/>
            <person name="Grigoriev I.V."/>
            <person name="Miller A.N."/>
            <person name="O'Donnell K."/>
            <person name="Stajich J.E."/>
            <person name="Bonito G."/>
        </authorList>
    </citation>
    <scope>NUCLEOTIDE SEQUENCE</scope>
    <source>
        <strain evidence="1">MES-2147</strain>
    </source>
</reference>
<name>A0A9P6IK04_9FUNG</name>
<sequence length="563" mass="63640">MVKARGIQELEITLEWDATMDDLRSLSKAVAKANVIQLTVHGTHFKSPALDVVNRRRRFDPILQLISNTSIQFLQFQGFDNFFSRITKSTLAPSSKLRVFSVQSGVPFKDKAKFFNSRIEQFSALTSLELKLNHPHSIVKVAHGTLSKLNKLESLKIDCGDTSVTANALEGKIQDVKTTIKSFHGFNFDDFKFLEDERFTDLTVEETIDEGLLTDILRRIPKLKHLQIGCKTERLLATVDLVISARATIVQERRLACMQTIELMDEKLTSFDIFGKCDDKKTYMQSVLTFKEDSDSFDMRSWIRLKGGMSVAGSRLVNDFIRQYGWSIVLLDEHQTKNTTFAAVLDAIPTTRESQLESLWLDSRTFASDGFGRLDSIIKRSPNFKDLGLYVWLGSESDLKKAQSLFTRHGSRLSMLELHYGLHGQWLPRIASLFSTRNSFPNMVSLGLGSQFCNSYLSSCVSWIAAMVSAPPQATSPSMHSQSLSQGIVNIHNARGDSESTRSWKALKKIRLLGVKLQPEEWKTVIEAIDLSELQHLDLYESNITHESFKLLVDRIPDNNASK</sequence>
<keyword evidence="2" id="KW-1185">Reference proteome</keyword>
<dbReference type="OrthoDB" id="2446072at2759"/>
<dbReference type="SUPFAM" id="SSF52047">
    <property type="entry name" value="RNI-like"/>
    <property type="match status" value="1"/>
</dbReference>
<gene>
    <name evidence="1" type="ORF">BGZ65_008256</name>
</gene>
<dbReference type="Gene3D" id="3.80.10.10">
    <property type="entry name" value="Ribonuclease Inhibitor"/>
    <property type="match status" value="1"/>
</dbReference>
<dbReference type="EMBL" id="JAAAHW010010579">
    <property type="protein sequence ID" value="KAF9924527.1"/>
    <property type="molecule type" value="Genomic_DNA"/>
</dbReference>
<dbReference type="Proteomes" id="UP000749646">
    <property type="component" value="Unassembled WGS sequence"/>
</dbReference>
<protein>
    <submittedName>
        <fullName evidence="1">Uncharacterized protein</fullName>
    </submittedName>
</protein>
<dbReference type="AlphaFoldDB" id="A0A9P6IK04"/>
<evidence type="ECO:0000313" key="2">
    <source>
        <dbReference type="Proteomes" id="UP000749646"/>
    </source>
</evidence>
<organism evidence="1 2">
    <name type="scientific">Modicella reniformis</name>
    <dbReference type="NCBI Taxonomy" id="1440133"/>
    <lineage>
        <taxon>Eukaryota</taxon>
        <taxon>Fungi</taxon>
        <taxon>Fungi incertae sedis</taxon>
        <taxon>Mucoromycota</taxon>
        <taxon>Mortierellomycotina</taxon>
        <taxon>Mortierellomycetes</taxon>
        <taxon>Mortierellales</taxon>
        <taxon>Mortierellaceae</taxon>
        <taxon>Modicella</taxon>
    </lineage>
</organism>
<evidence type="ECO:0000313" key="1">
    <source>
        <dbReference type="EMBL" id="KAF9924527.1"/>
    </source>
</evidence>
<proteinExistence type="predicted"/>
<comment type="caution">
    <text evidence="1">The sequence shown here is derived from an EMBL/GenBank/DDBJ whole genome shotgun (WGS) entry which is preliminary data.</text>
</comment>
<dbReference type="InterPro" id="IPR032675">
    <property type="entry name" value="LRR_dom_sf"/>
</dbReference>
<feature type="non-terminal residue" evidence="1">
    <location>
        <position position="563"/>
    </location>
</feature>